<evidence type="ECO:0000256" key="1">
    <source>
        <dbReference type="ARBA" id="ARBA00004651"/>
    </source>
</evidence>
<feature type="transmembrane region" description="Helical" evidence="7">
    <location>
        <begin position="268"/>
        <end position="297"/>
    </location>
</feature>
<keyword evidence="10" id="KW-1185">Reference proteome</keyword>
<sequence>MTTRSHRVPCGPSVPYLLLAPAVVFEVLVHLLPMLGGLWMSLHELNQFFVRDWTSAPNAGLDNYRVAVDFDGAVGAELLRSFGVTAAFSVLVVALSFGLGLTAATLLQRPFRGRLLVRGLFLVPYALPVYTAALVWKFMLDRGDGAVNAALGAVGLGGGEFWLLGQNAFLSLVVTAVWRLWPFAFLALMAGLQSIPAELYDAAEVDGAGAAQRFRLITLPLLRPVARVLVLVLFLWTFNDFTVPYVLFDESVPQAANLISVHVYQSSFLTWNFGLGAAMSTVLLLFLLVVVALSLALTSRSRRAT</sequence>
<dbReference type="AlphaFoldDB" id="A0A840NDC0"/>
<dbReference type="InterPro" id="IPR035906">
    <property type="entry name" value="MetI-like_sf"/>
</dbReference>
<comment type="similarity">
    <text evidence="7">Belongs to the binding-protein-dependent transport system permease family.</text>
</comment>
<dbReference type="CDD" id="cd06261">
    <property type="entry name" value="TM_PBP2"/>
    <property type="match status" value="1"/>
</dbReference>
<feature type="transmembrane region" description="Helical" evidence="7">
    <location>
        <begin position="168"/>
        <end position="190"/>
    </location>
</feature>
<feature type="transmembrane region" description="Helical" evidence="7">
    <location>
        <begin position="16"/>
        <end position="40"/>
    </location>
</feature>
<feature type="transmembrane region" description="Helical" evidence="7">
    <location>
        <begin position="119"/>
        <end position="139"/>
    </location>
</feature>
<feature type="transmembrane region" description="Helical" evidence="7">
    <location>
        <begin position="225"/>
        <end position="248"/>
    </location>
</feature>
<organism evidence="9 10">
    <name type="scientific">Saccharopolyspora gloriosae</name>
    <dbReference type="NCBI Taxonomy" id="455344"/>
    <lineage>
        <taxon>Bacteria</taxon>
        <taxon>Bacillati</taxon>
        <taxon>Actinomycetota</taxon>
        <taxon>Actinomycetes</taxon>
        <taxon>Pseudonocardiales</taxon>
        <taxon>Pseudonocardiaceae</taxon>
        <taxon>Saccharopolyspora</taxon>
    </lineage>
</organism>
<dbReference type="RefSeq" id="WP_343071273.1">
    <property type="nucleotide sequence ID" value="NZ_JACHIV010000001.1"/>
</dbReference>
<feature type="domain" description="ABC transmembrane type-1" evidence="8">
    <location>
        <begin position="82"/>
        <end position="294"/>
    </location>
</feature>
<dbReference type="Proteomes" id="UP000580474">
    <property type="component" value="Unassembled WGS sequence"/>
</dbReference>
<protein>
    <submittedName>
        <fullName evidence="9">Multiple sugar transport system permease protein</fullName>
    </submittedName>
</protein>
<name>A0A840NDC0_9PSEU</name>
<comment type="caution">
    <text evidence="9">The sequence shown here is derived from an EMBL/GenBank/DDBJ whole genome shotgun (WGS) entry which is preliminary data.</text>
</comment>
<evidence type="ECO:0000256" key="6">
    <source>
        <dbReference type="ARBA" id="ARBA00023136"/>
    </source>
</evidence>
<proteinExistence type="inferred from homology"/>
<keyword evidence="3" id="KW-1003">Cell membrane</keyword>
<evidence type="ECO:0000256" key="2">
    <source>
        <dbReference type="ARBA" id="ARBA00022448"/>
    </source>
</evidence>
<dbReference type="InterPro" id="IPR000515">
    <property type="entry name" value="MetI-like"/>
</dbReference>
<dbReference type="PANTHER" id="PTHR30193">
    <property type="entry name" value="ABC TRANSPORTER PERMEASE PROTEIN"/>
    <property type="match status" value="1"/>
</dbReference>
<dbReference type="GO" id="GO:0055085">
    <property type="term" value="P:transmembrane transport"/>
    <property type="evidence" value="ECO:0007669"/>
    <property type="project" value="InterPro"/>
</dbReference>
<dbReference type="Gene3D" id="1.10.3720.10">
    <property type="entry name" value="MetI-like"/>
    <property type="match status" value="1"/>
</dbReference>
<keyword evidence="9" id="KW-0762">Sugar transport</keyword>
<dbReference type="EMBL" id="JACHIV010000001">
    <property type="protein sequence ID" value="MBB5068313.1"/>
    <property type="molecule type" value="Genomic_DNA"/>
</dbReference>
<evidence type="ECO:0000256" key="7">
    <source>
        <dbReference type="RuleBase" id="RU363032"/>
    </source>
</evidence>
<evidence type="ECO:0000259" key="8">
    <source>
        <dbReference type="PROSITE" id="PS50928"/>
    </source>
</evidence>
<evidence type="ECO:0000313" key="9">
    <source>
        <dbReference type="EMBL" id="MBB5068313.1"/>
    </source>
</evidence>
<keyword evidence="5 7" id="KW-1133">Transmembrane helix</keyword>
<reference evidence="9 10" key="1">
    <citation type="submission" date="2020-08" db="EMBL/GenBank/DDBJ databases">
        <title>Sequencing the genomes of 1000 actinobacteria strains.</title>
        <authorList>
            <person name="Klenk H.-P."/>
        </authorList>
    </citation>
    <scope>NUCLEOTIDE SEQUENCE [LARGE SCALE GENOMIC DNA]</scope>
    <source>
        <strain evidence="9 10">DSM 45582</strain>
    </source>
</reference>
<dbReference type="PANTHER" id="PTHR30193:SF37">
    <property type="entry name" value="INNER MEMBRANE ABC TRANSPORTER PERMEASE PROTEIN YCJO"/>
    <property type="match status" value="1"/>
</dbReference>
<keyword evidence="6 7" id="KW-0472">Membrane</keyword>
<feature type="transmembrane region" description="Helical" evidence="7">
    <location>
        <begin position="86"/>
        <end position="107"/>
    </location>
</feature>
<gene>
    <name evidence="9" type="ORF">BJ969_001401</name>
</gene>
<dbReference type="PROSITE" id="PS50928">
    <property type="entry name" value="ABC_TM1"/>
    <property type="match status" value="1"/>
</dbReference>
<comment type="subcellular location">
    <subcellularLocation>
        <location evidence="1 7">Cell membrane</location>
        <topology evidence="1 7">Multi-pass membrane protein</topology>
    </subcellularLocation>
</comment>
<dbReference type="SUPFAM" id="SSF161098">
    <property type="entry name" value="MetI-like"/>
    <property type="match status" value="1"/>
</dbReference>
<keyword evidence="2 7" id="KW-0813">Transport</keyword>
<dbReference type="Pfam" id="PF00528">
    <property type="entry name" value="BPD_transp_1"/>
    <property type="match status" value="1"/>
</dbReference>
<dbReference type="GO" id="GO:0005886">
    <property type="term" value="C:plasma membrane"/>
    <property type="evidence" value="ECO:0007669"/>
    <property type="project" value="UniProtKB-SubCell"/>
</dbReference>
<accession>A0A840NDC0</accession>
<evidence type="ECO:0000256" key="3">
    <source>
        <dbReference type="ARBA" id="ARBA00022475"/>
    </source>
</evidence>
<keyword evidence="4 7" id="KW-0812">Transmembrane</keyword>
<evidence type="ECO:0000256" key="4">
    <source>
        <dbReference type="ARBA" id="ARBA00022692"/>
    </source>
</evidence>
<dbReference type="InterPro" id="IPR051393">
    <property type="entry name" value="ABC_transporter_permease"/>
</dbReference>
<evidence type="ECO:0000256" key="5">
    <source>
        <dbReference type="ARBA" id="ARBA00022989"/>
    </source>
</evidence>
<evidence type="ECO:0000313" key="10">
    <source>
        <dbReference type="Proteomes" id="UP000580474"/>
    </source>
</evidence>